<proteinExistence type="inferred from homology"/>
<dbReference type="Proteomes" id="UP000054683">
    <property type="component" value="Unassembled WGS sequence"/>
</dbReference>
<protein>
    <submittedName>
        <fullName evidence="4">ParB-like partition proteins</fullName>
    </submittedName>
</protein>
<dbReference type="InterPro" id="IPR004437">
    <property type="entry name" value="ParB/RepB/Spo0J"/>
</dbReference>
<dbReference type="SUPFAM" id="SSF110849">
    <property type="entry name" value="ParB/Sulfiredoxin"/>
    <property type="match status" value="1"/>
</dbReference>
<name>A0A158JF28_9BURK</name>
<evidence type="ECO:0000259" key="3">
    <source>
        <dbReference type="SMART" id="SM00470"/>
    </source>
</evidence>
<evidence type="ECO:0000256" key="2">
    <source>
        <dbReference type="ARBA" id="ARBA00023125"/>
    </source>
</evidence>
<dbReference type="NCBIfam" id="TIGR00180">
    <property type="entry name" value="parB_part"/>
    <property type="match status" value="1"/>
</dbReference>
<dbReference type="FunFam" id="3.90.1530.30:FF:000001">
    <property type="entry name" value="Chromosome partitioning protein ParB"/>
    <property type="match status" value="1"/>
</dbReference>
<dbReference type="AlphaFoldDB" id="A0A158JF28"/>
<dbReference type="GO" id="GO:0005694">
    <property type="term" value="C:chromosome"/>
    <property type="evidence" value="ECO:0007669"/>
    <property type="project" value="TreeGrafter"/>
</dbReference>
<comment type="similarity">
    <text evidence="1">Belongs to the ParB family.</text>
</comment>
<dbReference type="Gene3D" id="3.90.1530.30">
    <property type="match status" value="1"/>
</dbReference>
<dbReference type="Gene3D" id="1.10.10.2830">
    <property type="match status" value="1"/>
</dbReference>
<dbReference type="SUPFAM" id="SSF109709">
    <property type="entry name" value="KorB DNA-binding domain-like"/>
    <property type="match status" value="1"/>
</dbReference>
<gene>
    <name evidence="4" type="ORF">AWB69_07755</name>
</gene>
<reference evidence="4 5" key="1">
    <citation type="submission" date="2016-01" db="EMBL/GenBank/DDBJ databases">
        <authorList>
            <person name="Oliw E.H."/>
        </authorList>
    </citation>
    <scope>NUCLEOTIDE SEQUENCE [LARGE SCALE GENOMIC DNA]</scope>
    <source>
        <strain evidence="4">LMG 27134</strain>
    </source>
</reference>
<keyword evidence="2" id="KW-0238">DNA-binding</keyword>
<dbReference type="OrthoDB" id="8702972at2"/>
<feature type="domain" description="ParB-like N-terminal" evidence="3">
    <location>
        <begin position="59"/>
        <end position="148"/>
    </location>
</feature>
<dbReference type="Pfam" id="PF02195">
    <property type="entry name" value="ParB_N"/>
    <property type="match status" value="1"/>
</dbReference>
<dbReference type="PANTHER" id="PTHR33375:SF1">
    <property type="entry name" value="CHROMOSOME-PARTITIONING PROTEIN PARB-RELATED"/>
    <property type="match status" value="1"/>
</dbReference>
<dbReference type="GO" id="GO:0007059">
    <property type="term" value="P:chromosome segregation"/>
    <property type="evidence" value="ECO:0007669"/>
    <property type="project" value="TreeGrafter"/>
</dbReference>
<dbReference type="RefSeq" id="WP_062091886.1">
    <property type="nucleotide sequence ID" value="NZ_FCOK02000085.1"/>
</dbReference>
<dbReference type="EMBL" id="FCOK02000085">
    <property type="protein sequence ID" value="SAL67474.1"/>
    <property type="molecule type" value="Genomic_DNA"/>
</dbReference>
<evidence type="ECO:0000313" key="5">
    <source>
        <dbReference type="Proteomes" id="UP000054683"/>
    </source>
</evidence>
<dbReference type="GO" id="GO:0003677">
    <property type="term" value="F:DNA binding"/>
    <property type="evidence" value="ECO:0007669"/>
    <property type="project" value="UniProtKB-KW"/>
</dbReference>
<dbReference type="InterPro" id="IPR036086">
    <property type="entry name" value="ParB/Sulfiredoxin_sf"/>
</dbReference>
<dbReference type="SMART" id="SM00470">
    <property type="entry name" value="ParB"/>
    <property type="match status" value="1"/>
</dbReference>
<dbReference type="PANTHER" id="PTHR33375">
    <property type="entry name" value="CHROMOSOME-PARTITIONING PROTEIN PARB-RELATED"/>
    <property type="match status" value="1"/>
</dbReference>
<organism evidence="4 5">
    <name type="scientific">Caballeronia udeis</name>
    <dbReference type="NCBI Taxonomy" id="1232866"/>
    <lineage>
        <taxon>Bacteria</taxon>
        <taxon>Pseudomonadati</taxon>
        <taxon>Pseudomonadota</taxon>
        <taxon>Betaproteobacteria</taxon>
        <taxon>Burkholderiales</taxon>
        <taxon>Burkholderiaceae</taxon>
        <taxon>Caballeronia</taxon>
    </lineage>
</organism>
<evidence type="ECO:0000313" key="4">
    <source>
        <dbReference type="EMBL" id="SAL67474.1"/>
    </source>
</evidence>
<dbReference type="CDD" id="cd16393">
    <property type="entry name" value="SPO0J_N"/>
    <property type="match status" value="1"/>
</dbReference>
<evidence type="ECO:0000256" key="1">
    <source>
        <dbReference type="ARBA" id="ARBA00006295"/>
    </source>
</evidence>
<dbReference type="InterPro" id="IPR003115">
    <property type="entry name" value="ParB_N"/>
</dbReference>
<dbReference type="InterPro" id="IPR050336">
    <property type="entry name" value="Chromosome_partition/occlusion"/>
</dbReference>
<accession>A0A158JF28</accession>
<sequence length="325" mass="35546">MSNMREQLLAKTAGIRATSSINGDEVKRSARTQTAPGLAGALAVAQLRVQELESTGAASQLAVSSVVANPWQPRRVFNEAKLSELAESIREVGLMQPIVVRRFEDIYQIVAGERRWRAHKLIEKDEIKAVVVDCSDADMAVLALVENVSRDDLSDYEIATSLRRTEREFPDRKRMAEALGMSRSGLYQFLSFENLPDFIRKDLDVQPRLLGGTAAQAIVTAIKKHGESGLKAAVELWPLVAKGDMDQGKIAAAIKALATRQATTANSASERSIDKFFSGKEHAGSITKDVSGITVKIKSGVLTDAQETQIRELISQMFHAQPKTT</sequence>